<dbReference type="AlphaFoldDB" id="C1MTV1"/>
<organism evidence="6">
    <name type="scientific">Micromonas pusilla (strain CCMP1545)</name>
    <name type="common">Picoplanktonic green alga</name>
    <dbReference type="NCBI Taxonomy" id="564608"/>
    <lineage>
        <taxon>Eukaryota</taxon>
        <taxon>Viridiplantae</taxon>
        <taxon>Chlorophyta</taxon>
        <taxon>Mamiellophyceae</taxon>
        <taxon>Mamiellales</taxon>
        <taxon>Mamiellaceae</taxon>
        <taxon>Micromonas</taxon>
    </lineage>
</organism>
<protein>
    <submittedName>
        <fullName evidence="5">Predicted protein</fullName>
    </submittedName>
</protein>
<dbReference type="GeneID" id="9684824"/>
<dbReference type="GO" id="GO:0005509">
    <property type="term" value="F:calcium ion binding"/>
    <property type="evidence" value="ECO:0007669"/>
    <property type="project" value="InterPro"/>
</dbReference>
<dbReference type="CDD" id="cd00051">
    <property type="entry name" value="EFh"/>
    <property type="match status" value="1"/>
</dbReference>
<accession>C1MTV1</accession>
<dbReference type="Gene3D" id="1.10.238.10">
    <property type="entry name" value="EF-hand"/>
    <property type="match status" value="2"/>
</dbReference>
<keyword evidence="2" id="KW-0677">Repeat</keyword>
<feature type="domain" description="EF-hand" evidence="4">
    <location>
        <begin position="88"/>
        <end position="123"/>
    </location>
</feature>
<evidence type="ECO:0000256" key="1">
    <source>
        <dbReference type="ARBA" id="ARBA00022723"/>
    </source>
</evidence>
<dbReference type="Proteomes" id="UP000001876">
    <property type="component" value="Unassembled WGS sequence"/>
</dbReference>
<keyword evidence="1" id="KW-0479">Metal-binding</keyword>
<dbReference type="EMBL" id="GG663740">
    <property type="protein sequence ID" value="EEH56516.1"/>
    <property type="molecule type" value="Genomic_DNA"/>
</dbReference>
<dbReference type="KEGG" id="mpp:MICPUCDRAFT_17996"/>
<evidence type="ECO:0000259" key="4">
    <source>
        <dbReference type="PROSITE" id="PS50222"/>
    </source>
</evidence>
<dbReference type="OrthoDB" id="444540at2759"/>
<dbReference type="OMA" id="MKGVYHA"/>
<feature type="domain" description="EF-hand" evidence="4">
    <location>
        <begin position="52"/>
        <end position="87"/>
    </location>
</feature>
<dbReference type="InterPro" id="IPR002048">
    <property type="entry name" value="EF_hand_dom"/>
</dbReference>
<feature type="domain" description="EF-hand" evidence="4">
    <location>
        <begin position="16"/>
        <end position="51"/>
    </location>
</feature>
<evidence type="ECO:0000256" key="3">
    <source>
        <dbReference type="ARBA" id="ARBA00022837"/>
    </source>
</evidence>
<dbReference type="InterPro" id="IPR051581">
    <property type="entry name" value="Ca-bind"/>
</dbReference>
<proteinExistence type="predicted"/>
<dbReference type="RefSeq" id="XP_003059384.1">
    <property type="nucleotide sequence ID" value="XM_003059338.1"/>
</dbReference>
<evidence type="ECO:0000313" key="6">
    <source>
        <dbReference type="Proteomes" id="UP000001876"/>
    </source>
</evidence>
<name>C1MTV1_MICPC</name>
<reference evidence="5 6" key="1">
    <citation type="journal article" date="2009" name="Science">
        <title>Green evolution and dynamic adaptations revealed by genomes of the marine picoeukaryotes Micromonas.</title>
        <authorList>
            <person name="Worden A.Z."/>
            <person name="Lee J.H."/>
            <person name="Mock T."/>
            <person name="Rouze P."/>
            <person name="Simmons M.P."/>
            <person name="Aerts A.L."/>
            <person name="Allen A.E."/>
            <person name="Cuvelier M.L."/>
            <person name="Derelle E."/>
            <person name="Everett M.V."/>
            <person name="Foulon E."/>
            <person name="Grimwood J."/>
            <person name="Gundlach H."/>
            <person name="Henrissat B."/>
            <person name="Napoli C."/>
            <person name="McDonald S.M."/>
            <person name="Parker M.S."/>
            <person name="Rombauts S."/>
            <person name="Salamov A."/>
            <person name="Von Dassow P."/>
            <person name="Badger J.H."/>
            <person name="Coutinho P.M."/>
            <person name="Demir E."/>
            <person name="Dubchak I."/>
            <person name="Gentemann C."/>
            <person name="Eikrem W."/>
            <person name="Gready J.E."/>
            <person name="John U."/>
            <person name="Lanier W."/>
            <person name="Lindquist E.A."/>
            <person name="Lucas S."/>
            <person name="Mayer K.F."/>
            <person name="Moreau H."/>
            <person name="Not F."/>
            <person name="Otillar R."/>
            <person name="Panaud O."/>
            <person name="Pangilinan J."/>
            <person name="Paulsen I."/>
            <person name="Piegu B."/>
            <person name="Poliakov A."/>
            <person name="Robbens S."/>
            <person name="Schmutz J."/>
            <person name="Toulza E."/>
            <person name="Wyss T."/>
            <person name="Zelensky A."/>
            <person name="Zhou K."/>
            <person name="Armbrust E.V."/>
            <person name="Bhattacharya D."/>
            <person name="Goodenough U.W."/>
            <person name="Van de Peer Y."/>
            <person name="Grigoriev I.V."/>
        </authorList>
    </citation>
    <scope>NUCLEOTIDE SEQUENCE [LARGE SCALE GENOMIC DNA]</scope>
    <source>
        <strain evidence="5 6">CCMP1545</strain>
    </source>
</reference>
<sequence>MLDRVRTEIVEKGGIHGVHTLRRIFRIMDDGGNNRIEPAEFKFALKDMGISITKDELEKAMTLFDKNKDGGLDVNEFTNAIRGKMNPRRIDLVRAAFQVLDREGRGVVTMDDLVQIFDPSLHPDVKEGKITPEQCVRDFGKQWDTLERDGVITFDEFLEYYRDISAAIPMDDYFELMICNAWRMAPPGADSSAHATRVLVTFENGRSEMVEIEDDAGLDTHWFPYDRVRVVNADP</sequence>
<keyword evidence="6" id="KW-1185">Reference proteome</keyword>
<dbReference type="SUPFAM" id="SSF47473">
    <property type="entry name" value="EF-hand"/>
    <property type="match status" value="1"/>
</dbReference>
<dbReference type="InterPro" id="IPR011992">
    <property type="entry name" value="EF-hand-dom_pair"/>
</dbReference>
<dbReference type="PANTHER" id="PTHR34524:SF6">
    <property type="entry name" value="CALCYPHOSINE LIKE"/>
    <property type="match status" value="1"/>
</dbReference>
<dbReference type="SMART" id="SM00054">
    <property type="entry name" value="EFh"/>
    <property type="match status" value="4"/>
</dbReference>
<gene>
    <name evidence="5" type="ORF">MICPUCDRAFT_17996</name>
</gene>
<dbReference type="STRING" id="564608.C1MTV1"/>
<dbReference type="PANTHER" id="PTHR34524">
    <property type="entry name" value="CALCYPHOSIN"/>
    <property type="match status" value="1"/>
</dbReference>
<keyword evidence="3" id="KW-0106">Calcium</keyword>
<evidence type="ECO:0000256" key="2">
    <source>
        <dbReference type="ARBA" id="ARBA00022737"/>
    </source>
</evidence>
<dbReference type="eggNOG" id="KOG0032">
    <property type="taxonomic scope" value="Eukaryota"/>
</dbReference>
<dbReference type="PROSITE" id="PS50222">
    <property type="entry name" value="EF_HAND_2"/>
    <property type="match status" value="3"/>
</dbReference>
<dbReference type="Pfam" id="PF13499">
    <property type="entry name" value="EF-hand_7"/>
    <property type="match status" value="2"/>
</dbReference>
<evidence type="ECO:0000313" key="5">
    <source>
        <dbReference type="EMBL" id="EEH56516.1"/>
    </source>
</evidence>